<dbReference type="AlphaFoldDB" id="A0A0U4F183"/>
<keyword evidence="1" id="KW-0812">Transmembrane</keyword>
<dbReference type="KEGG" id="lao:AOX59_12140"/>
<organism evidence="2 3">
    <name type="scientific">Lentibacillus amyloliquefaciens</name>
    <dbReference type="NCBI Taxonomy" id="1472767"/>
    <lineage>
        <taxon>Bacteria</taxon>
        <taxon>Bacillati</taxon>
        <taxon>Bacillota</taxon>
        <taxon>Bacilli</taxon>
        <taxon>Bacillales</taxon>
        <taxon>Bacillaceae</taxon>
        <taxon>Lentibacillus</taxon>
    </lineage>
</organism>
<evidence type="ECO:0000313" key="2">
    <source>
        <dbReference type="EMBL" id="ALX49271.1"/>
    </source>
</evidence>
<proteinExistence type="predicted"/>
<protein>
    <recommendedName>
        <fullName evidence="4">DUF3021 domain-containing protein</fullName>
    </recommendedName>
</protein>
<sequence length="137" mass="15833">MIVEAIRRSLMGIAFGGIITFIALTIVNFTDTDVSVSQIWIYMLCSFILGIYFGLASFIFEDNGWSELKATVIHFIMSIAVYFIIALFIAKWIPFTLSAILLSFLVFIVIYVLFWIGYYLYYKKVEESMNTNLRKDD</sequence>
<gene>
    <name evidence="2" type="ORF">AOX59_12140</name>
</gene>
<evidence type="ECO:0000313" key="3">
    <source>
        <dbReference type="Proteomes" id="UP000050331"/>
    </source>
</evidence>
<name>A0A0U4F183_9BACI</name>
<reference evidence="2 3" key="1">
    <citation type="submission" date="2016-01" db="EMBL/GenBank/DDBJ databases">
        <title>Complete genome sequence of strain Lentibacillus amyloliquefaciens LAM0015T isolated from saline sediment.</title>
        <authorList>
            <person name="Wang J.-L."/>
            <person name="He M.-X."/>
        </authorList>
    </citation>
    <scope>NUCLEOTIDE SEQUENCE [LARGE SCALE GENOMIC DNA]</scope>
    <source>
        <strain evidence="2 3">LAM0015</strain>
    </source>
</reference>
<dbReference type="OrthoDB" id="2735472at2"/>
<dbReference type="RefSeq" id="WP_068445908.1">
    <property type="nucleotide sequence ID" value="NZ_CP013862.1"/>
</dbReference>
<feature type="transmembrane region" description="Helical" evidence="1">
    <location>
        <begin position="72"/>
        <end position="93"/>
    </location>
</feature>
<keyword evidence="1" id="KW-0472">Membrane</keyword>
<dbReference type="Pfam" id="PF11457">
    <property type="entry name" value="DUF3021"/>
    <property type="match status" value="1"/>
</dbReference>
<dbReference type="STRING" id="1472767.AOX59_12140"/>
<feature type="transmembrane region" description="Helical" evidence="1">
    <location>
        <begin position="39"/>
        <end position="60"/>
    </location>
</feature>
<evidence type="ECO:0008006" key="4">
    <source>
        <dbReference type="Google" id="ProtNLM"/>
    </source>
</evidence>
<evidence type="ECO:0000256" key="1">
    <source>
        <dbReference type="SAM" id="Phobius"/>
    </source>
</evidence>
<dbReference type="Proteomes" id="UP000050331">
    <property type="component" value="Chromosome"/>
</dbReference>
<dbReference type="EMBL" id="CP013862">
    <property type="protein sequence ID" value="ALX49271.1"/>
    <property type="molecule type" value="Genomic_DNA"/>
</dbReference>
<feature type="transmembrane region" description="Helical" evidence="1">
    <location>
        <begin position="9"/>
        <end position="27"/>
    </location>
</feature>
<dbReference type="InterPro" id="IPR021560">
    <property type="entry name" value="DUF3021"/>
</dbReference>
<keyword evidence="1" id="KW-1133">Transmembrane helix</keyword>
<feature type="transmembrane region" description="Helical" evidence="1">
    <location>
        <begin position="99"/>
        <end position="121"/>
    </location>
</feature>
<keyword evidence="3" id="KW-1185">Reference proteome</keyword>
<accession>A0A0U4F183</accession>